<reference evidence="6" key="1">
    <citation type="submission" date="2023-03" db="EMBL/GenBank/DDBJ databases">
        <title>Massive genome expansion in bonnet fungi (Mycena s.s.) driven by repeated elements and novel gene families across ecological guilds.</title>
        <authorList>
            <consortium name="Lawrence Berkeley National Laboratory"/>
            <person name="Harder C.B."/>
            <person name="Miyauchi S."/>
            <person name="Viragh M."/>
            <person name="Kuo A."/>
            <person name="Thoen E."/>
            <person name="Andreopoulos B."/>
            <person name="Lu D."/>
            <person name="Skrede I."/>
            <person name="Drula E."/>
            <person name="Henrissat B."/>
            <person name="Morin E."/>
            <person name="Kohler A."/>
            <person name="Barry K."/>
            <person name="LaButti K."/>
            <person name="Morin E."/>
            <person name="Salamov A."/>
            <person name="Lipzen A."/>
            <person name="Mereny Z."/>
            <person name="Hegedus B."/>
            <person name="Baldrian P."/>
            <person name="Stursova M."/>
            <person name="Weitz H."/>
            <person name="Taylor A."/>
            <person name="Grigoriev I.V."/>
            <person name="Nagy L.G."/>
            <person name="Martin F."/>
            <person name="Kauserud H."/>
        </authorList>
    </citation>
    <scope>NUCLEOTIDE SEQUENCE</scope>
    <source>
        <strain evidence="6">CBHHK067</strain>
    </source>
</reference>
<evidence type="ECO:0000313" key="6">
    <source>
        <dbReference type="EMBL" id="KAJ7690094.1"/>
    </source>
</evidence>
<dbReference type="InterPro" id="IPR046347">
    <property type="entry name" value="bZIP_sf"/>
</dbReference>
<keyword evidence="7" id="KW-1185">Reference proteome</keyword>
<dbReference type="SMART" id="SM00338">
    <property type="entry name" value="BRLZ"/>
    <property type="match status" value="1"/>
</dbReference>
<evidence type="ECO:0000256" key="1">
    <source>
        <dbReference type="ARBA" id="ARBA00004123"/>
    </source>
</evidence>
<dbReference type="InterPro" id="IPR004827">
    <property type="entry name" value="bZIP"/>
</dbReference>
<dbReference type="GO" id="GO:0090575">
    <property type="term" value="C:RNA polymerase II transcription regulator complex"/>
    <property type="evidence" value="ECO:0007669"/>
    <property type="project" value="TreeGrafter"/>
</dbReference>
<feature type="compositionally biased region" description="Polar residues" evidence="4">
    <location>
        <begin position="1"/>
        <end position="10"/>
    </location>
</feature>
<organism evidence="6 7">
    <name type="scientific">Mycena rosella</name>
    <name type="common">Pink bonnet</name>
    <name type="synonym">Agaricus rosellus</name>
    <dbReference type="NCBI Taxonomy" id="1033263"/>
    <lineage>
        <taxon>Eukaryota</taxon>
        <taxon>Fungi</taxon>
        <taxon>Dikarya</taxon>
        <taxon>Basidiomycota</taxon>
        <taxon>Agaricomycotina</taxon>
        <taxon>Agaricomycetes</taxon>
        <taxon>Agaricomycetidae</taxon>
        <taxon>Agaricales</taxon>
        <taxon>Marasmiineae</taxon>
        <taxon>Mycenaceae</taxon>
        <taxon>Mycena</taxon>
    </lineage>
</organism>
<evidence type="ECO:0000256" key="4">
    <source>
        <dbReference type="SAM" id="MobiDB-lite"/>
    </source>
</evidence>
<dbReference type="GO" id="GO:0000976">
    <property type="term" value="F:transcription cis-regulatory region binding"/>
    <property type="evidence" value="ECO:0007669"/>
    <property type="project" value="InterPro"/>
</dbReference>
<dbReference type="PANTHER" id="PTHR40621:SF7">
    <property type="entry name" value="BZIP DOMAIN-CONTAINING PROTEIN"/>
    <property type="match status" value="1"/>
</dbReference>
<accession>A0AAD7GI35</accession>
<feature type="compositionally biased region" description="Polar residues" evidence="4">
    <location>
        <begin position="322"/>
        <end position="331"/>
    </location>
</feature>
<keyword evidence="3" id="KW-0175">Coiled coil</keyword>
<name>A0AAD7GI35_MYCRO</name>
<dbReference type="Gene3D" id="1.20.5.170">
    <property type="match status" value="1"/>
</dbReference>
<protein>
    <recommendedName>
        <fullName evidence="5">BZIP domain-containing protein</fullName>
    </recommendedName>
</protein>
<proteinExistence type="predicted"/>
<feature type="coiled-coil region" evidence="3">
    <location>
        <begin position="83"/>
        <end position="110"/>
    </location>
</feature>
<gene>
    <name evidence="6" type="ORF">B0H17DRAFT_1201886</name>
</gene>
<dbReference type="AlphaFoldDB" id="A0AAD7GI35"/>
<dbReference type="InterPro" id="IPR050936">
    <property type="entry name" value="AP-1-like"/>
</dbReference>
<dbReference type="SUPFAM" id="SSF57959">
    <property type="entry name" value="Leucine zipper domain"/>
    <property type="match status" value="1"/>
</dbReference>
<evidence type="ECO:0000259" key="5">
    <source>
        <dbReference type="PROSITE" id="PS00036"/>
    </source>
</evidence>
<dbReference type="CDD" id="cd14688">
    <property type="entry name" value="bZIP_YAP"/>
    <property type="match status" value="1"/>
</dbReference>
<dbReference type="PANTHER" id="PTHR40621">
    <property type="entry name" value="TRANSCRIPTION FACTOR KAPC-RELATED"/>
    <property type="match status" value="1"/>
</dbReference>
<evidence type="ECO:0000313" key="7">
    <source>
        <dbReference type="Proteomes" id="UP001221757"/>
    </source>
</evidence>
<comment type="subcellular location">
    <subcellularLocation>
        <location evidence="1">Nucleus</location>
    </subcellularLocation>
</comment>
<feature type="domain" description="BZIP" evidence="5">
    <location>
        <begin position="46"/>
        <end position="60"/>
    </location>
</feature>
<dbReference type="EMBL" id="JARKIE010000067">
    <property type="protein sequence ID" value="KAJ7690094.1"/>
    <property type="molecule type" value="Genomic_DNA"/>
</dbReference>
<evidence type="ECO:0000256" key="2">
    <source>
        <dbReference type="ARBA" id="ARBA00023242"/>
    </source>
</evidence>
<dbReference type="PROSITE" id="PS00036">
    <property type="entry name" value="BZIP_BASIC"/>
    <property type="match status" value="1"/>
</dbReference>
<feature type="region of interest" description="Disordered" evidence="4">
    <location>
        <begin position="313"/>
        <end position="333"/>
    </location>
</feature>
<feature type="region of interest" description="Disordered" evidence="4">
    <location>
        <begin position="1"/>
        <end position="53"/>
    </location>
</feature>
<evidence type="ECO:0000256" key="3">
    <source>
        <dbReference type="SAM" id="Coils"/>
    </source>
</evidence>
<dbReference type="Proteomes" id="UP001221757">
    <property type="component" value="Unassembled WGS sequence"/>
</dbReference>
<comment type="caution">
    <text evidence="6">The sequence shown here is derived from an EMBL/GenBank/DDBJ whole genome shotgun (WGS) entry which is preliminary data.</text>
</comment>
<dbReference type="GO" id="GO:0001228">
    <property type="term" value="F:DNA-binding transcription activator activity, RNA polymerase II-specific"/>
    <property type="evidence" value="ECO:0007669"/>
    <property type="project" value="TreeGrafter"/>
</dbReference>
<keyword evidence="2" id="KW-0539">Nucleus</keyword>
<sequence length="366" mass="41060">MSSPTPQLWATASKDWVIQPRPKPGQKSKKDLAPVQQQEEVDSEGKRVQNRAAQRAFRERKQSQFAALQARVQSYEQGEMERNVTLQSIAKRLKEENEALVRENAILKDNLIMAGQEHDIARDRNVRKHWRNHSPAPSVRSTKRKRYKVDDYFQDIEAPHFPTPTSPRRISPVLVDHPTDAFALFANLTSASAAFRPVDWACGEDTPCVCRNIFAGVSEHKLNINHVHPIGLGAPPQKGTTILDNLPPYQSPVPLRPRPRANTIFQAEPLSTPVNCLGDPSNCPARADNSFGKAFCKQMWALVPCDDFPCPSDRVGSPQPMPSQSGQNQSPEPEGADVFVVFLSQPLLQWLVLERPFRCGELKLRS</sequence>